<evidence type="ECO:0000256" key="8">
    <source>
        <dbReference type="SAM" id="Phobius"/>
    </source>
</evidence>
<dbReference type="GO" id="GO:0003700">
    <property type="term" value="F:DNA-binding transcription factor activity"/>
    <property type="evidence" value="ECO:0007669"/>
    <property type="project" value="InterPro"/>
</dbReference>
<dbReference type="InterPro" id="IPR011006">
    <property type="entry name" value="CheY-like_superfamily"/>
</dbReference>
<keyword evidence="8" id="KW-0472">Membrane</keyword>
<keyword evidence="6" id="KW-0804">Transcription</keyword>
<dbReference type="Gene3D" id="3.40.50.2300">
    <property type="match status" value="1"/>
</dbReference>
<dbReference type="Gene3D" id="2.130.10.10">
    <property type="entry name" value="YVTN repeat-like/Quinoprotein amine dehydrogenase"/>
    <property type="match status" value="2"/>
</dbReference>
<dbReference type="Proteomes" id="UP001215078">
    <property type="component" value="Unassembled WGS sequence"/>
</dbReference>
<feature type="transmembrane region" description="Helical" evidence="8">
    <location>
        <begin position="807"/>
        <end position="828"/>
    </location>
</feature>
<dbReference type="Pfam" id="PF00512">
    <property type="entry name" value="HisKA"/>
    <property type="match status" value="1"/>
</dbReference>
<evidence type="ECO:0000256" key="7">
    <source>
        <dbReference type="PROSITE-ProRule" id="PRU00169"/>
    </source>
</evidence>
<dbReference type="Gene3D" id="2.60.40.10">
    <property type="entry name" value="Immunoglobulins"/>
    <property type="match status" value="1"/>
</dbReference>
<dbReference type="InterPro" id="IPR015943">
    <property type="entry name" value="WD40/YVTN_repeat-like_dom_sf"/>
</dbReference>
<keyword evidence="13" id="KW-0808">Transferase</keyword>
<dbReference type="InterPro" id="IPR009057">
    <property type="entry name" value="Homeodomain-like_sf"/>
</dbReference>
<keyword evidence="13" id="KW-0418">Kinase</keyword>
<name>A0A1Y4PEX9_BACOV</name>
<dbReference type="PANTHER" id="PTHR43547">
    <property type="entry name" value="TWO-COMPONENT HISTIDINE KINASE"/>
    <property type="match status" value="1"/>
</dbReference>
<dbReference type="InterPro" id="IPR004358">
    <property type="entry name" value="Sig_transdc_His_kin-like_C"/>
</dbReference>
<organism evidence="13 14">
    <name type="scientific">Bacteroides ovatus</name>
    <dbReference type="NCBI Taxonomy" id="28116"/>
    <lineage>
        <taxon>Bacteria</taxon>
        <taxon>Pseudomonadati</taxon>
        <taxon>Bacteroidota</taxon>
        <taxon>Bacteroidia</taxon>
        <taxon>Bacteroidales</taxon>
        <taxon>Bacteroidaceae</taxon>
        <taxon>Bacteroides</taxon>
    </lineage>
</organism>
<evidence type="ECO:0000259" key="9">
    <source>
        <dbReference type="PROSITE" id="PS01124"/>
    </source>
</evidence>
<feature type="domain" description="Histidine kinase" evidence="10">
    <location>
        <begin position="860"/>
        <end position="1105"/>
    </location>
</feature>
<proteinExistence type="predicted"/>
<evidence type="ECO:0000256" key="1">
    <source>
        <dbReference type="ARBA" id="ARBA00000085"/>
    </source>
</evidence>
<feature type="modified residue" description="4-aspartylphosphate" evidence="7">
    <location>
        <position position="1194"/>
    </location>
</feature>
<dbReference type="GO" id="GO:0000155">
    <property type="term" value="F:phosphorelay sensor kinase activity"/>
    <property type="evidence" value="ECO:0007669"/>
    <property type="project" value="InterPro"/>
</dbReference>
<dbReference type="InterPro" id="IPR036890">
    <property type="entry name" value="HATPase_C_sf"/>
</dbReference>
<dbReference type="PROSITE" id="PS50109">
    <property type="entry name" value="HIS_KIN"/>
    <property type="match status" value="1"/>
</dbReference>
<dbReference type="SUPFAM" id="SSF101898">
    <property type="entry name" value="NHL repeat"/>
    <property type="match status" value="1"/>
</dbReference>
<dbReference type="InterPro" id="IPR036097">
    <property type="entry name" value="HisK_dim/P_sf"/>
</dbReference>
<dbReference type="EC" id="2.7.13.3" evidence="2"/>
<dbReference type="PANTHER" id="PTHR43547:SF2">
    <property type="entry name" value="HYBRID SIGNAL TRANSDUCTION HISTIDINE KINASE C"/>
    <property type="match status" value="1"/>
</dbReference>
<dbReference type="InterPro" id="IPR011110">
    <property type="entry name" value="Reg_prop"/>
</dbReference>
<gene>
    <name evidence="13" type="ORF">DW206_21745</name>
    <name evidence="12" type="ORF">PQ628_22210</name>
</gene>
<dbReference type="CDD" id="cd00082">
    <property type="entry name" value="HisKA"/>
    <property type="match status" value="1"/>
</dbReference>
<dbReference type="Gene3D" id="1.10.287.130">
    <property type="match status" value="1"/>
</dbReference>
<dbReference type="SUPFAM" id="SSF52172">
    <property type="entry name" value="CheY-like"/>
    <property type="match status" value="1"/>
</dbReference>
<dbReference type="Gene3D" id="3.30.565.10">
    <property type="entry name" value="Histidine kinase-like ATPase, C-terminal domain"/>
    <property type="match status" value="1"/>
</dbReference>
<dbReference type="Pfam" id="PF02518">
    <property type="entry name" value="HATPase_c"/>
    <property type="match status" value="1"/>
</dbReference>
<sequence length="1396" mass="159315">MIKNNLITLHIKRKQLPIFYLFFFIFLLSSGNSRLYAEENRAFNFSTLNLNNGLSQLSVLDICQDDKGYIWFATRNGLNKYDGTHFTIYKHSNRDNNSLSDNHITKLLPDNVRGGLWVGTNNGLNYLDPKTNLITNYQLADYPELPSNSILSLCLDKSGKLWVGTRLGLCFWQPENKTFKLVTLDGQLDKESITSLYIDKQERIYIGTHDKGLLICDKNLNVTQKLTKESTPALSDNAISCIFEDSHQQIWIGTDMKGLNKWNPDKQTVSAFFEHNSGLTDNYIRCLQEQNQQLIIGTFDGLSILNLTDDSITKYNKFEANRNNLSHFSVRSLCVDRAGTLWVGTYSGGVNYYNPLNNRFVFYHPLGNSEQKLYNIFGPMVYSTGSLWIATEGGGLLQFNPATKEYTNYLLEERPVGMHNKNIIKSLMIERESIWCGTNNGGLYRFHIPTKRFSLIHQFNEKNLGIYSIYRDSNEDIWLGTTSRQGLVRITKDKKITRKFPIGEKGETISFSSIRAFLPLRKNVYLIGTRSFGLYEYDVEKKTLIQYSTEEKDPSRQLENNYVTSILRKKNGEIWISTFGAGIYQYQEGKGIVRHIGTEEGLTNEEVYTLIEYNQNIWASIDNGIAEINTKTGQVHVYDCFAGLETLEFTPQGGICLPNGEVYFSGSNGFLSFAPRSLIKNNMMPPVVLTQLTVNNKVIQPGDQSHLLDANPDDTETITLAYNQNNFSIAYCALNYILHEQNQYAYKLVGHDEDWNHVGTRKEAYYTNIAPGKYIFHVIASNNDDVWNTQGKTLEIIILSPWWKTPWAYMIYALLFIGITYTIGYYMYSKHKLELNLRMRQMEKQRMEEFHQTKIRLFTNFSHELRTPLTLIISPIDELVRQAEVPHFIKTKLDLVLKNARRLLLLVNQLMDLQKNQSGSLTLSLTHTDLNAFLLEIYYTFKQIAESKQITFLYEAPEGEIPACFDQSLLEKAVFNLLSNAFKFTPPGETVTLRFIAALNKESLQQRFGKNISTDPTFVLSDDSNNYFVIQVADTGKGIPETARTHIFDPFYQVSAPQTANDNVNGTGIGLSLTQSVVHLHQGAISVDSNRPKGSIFTIILPNNEQPESMEENVINNLSENEREEQEVVSQSEESAEELPYLTGKTILLVEDNEDIRSYVKEHLQRHYRVLEAGNGEEAFQIVLKEFPDLVVTDIMMPGVDGLELCAMIKNDLQTGHIPVILLTARTMVMHVKEGFLSGADDYVVKPFNIDVLLVRIYNLLLQREKLKSMYGKNFSLQSMGIETTSADDKFMQKLFEIIQDHLDNPDLKVDMICDEMGFSRSNFYRKLKAVTDLSLNDLIRHKRLEVAAQLLKKADMNVTEVSIATGFSTLAYFTKCFKSAYGVSPTEYVKGQPEE</sequence>
<evidence type="ECO:0000313" key="12">
    <source>
        <dbReference type="EMBL" id="MDC7960912.1"/>
    </source>
</evidence>
<dbReference type="Pfam" id="PF07494">
    <property type="entry name" value="Reg_prop"/>
    <property type="match status" value="5"/>
</dbReference>
<dbReference type="SMART" id="SM00342">
    <property type="entry name" value="HTH_ARAC"/>
    <property type="match status" value="1"/>
</dbReference>
<keyword evidence="5" id="KW-0238">DNA-binding</keyword>
<dbReference type="GO" id="GO:0043565">
    <property type="term" value="F:sequence-specific DNA binding"/>
    <property type="evidence" value="ECO:0007669"/>
    <property type="project" value="InterPro"/>
</dbReference>
<accession>A0A1Y4PEX9</accession>
<dbReference type="InterPro" id="IPR003594">
    <property type="entry name" value="HATPase_dom"/>
</dbReference>
<keyword evidence="8" id="KW-0812">Transmembrane</keyword>
<dbReference type="RefSeq" id="WP_004325626.1">
    <property type="nucleotide sequence ID" value="NZ_CACRTD010000020.1"/>
</dbReference>
<evidence type="ECO:0000256" key="4">
    <source>
        <dbReference type="ARBA" id="ARBA00023015"/>
    </source>
</evidence>
<reference evidence="12" key="2">
    <citation type="submission" date="2022-10" db="EMBL/GenBank/DDBJ databases">
        <title>Human gut microbiome strain richness.</title>
        <authorList>
            <person name="Chen-Liaw A."/>
        </authorList>
    </citation>
    <scope>NUCLEOTIDE SEQUENCE</scope>
    <source>
        <strain evidence="12">RTP21484st1_H8_RTP21484_190118</strain>
    </source>
</reference>
<evidence type="ECO:0000256" key="2">
    <source>
        <dbReference type="ARBA" id="ARBA00012438"/>
    </source>
</evidence>
<evidence type="ECO:0000259" key="11">
    <source>
        <dbReference type="PROSITE" id="PS50110"/>
    </source>
</evidence>
<dbReference type="SUPFAM" id="SSF55874">
    <property type="entry name" value="ATPase domain of HSP90 chaperone/DNA topoisomerase II/histidine kinase"/>
    <property type="match status" value="1"/>
</dbReference>
<dbReference type="SUPFAM" id="SSF47384">
    <property type="entry name" value="Homodimeric domain of signal transducing histidine kinase"/>
    <property type="match status" value="1"/>
</dbReference>
<comment type="caution">
    <text evidence="13">The sequence shown here is derived from an EMBL/GenBank/DDBJ whole genome shotgun (WGS) entry which is preliminary data.</text>
</comment>
<dbReference type="Proteomes" id="UP000283329">
    <property type="component" value="Unassembled WGS sequence"/>
</dbReference>
<evidence type="ECO:0000256" key="5">
    <source>
        <dbReference type="ARBA" id="ARBA00023125"/>
    </source>
</evidence>
<evidence type="ECO:0000313" key="13">
    <source>
        <dbReference type="EMBL" id="RHH40859.1"/>
    </source>
</evidence>
<evidence type="ECO:0000313" key="14">
    <source>
        <dbReference type="Proteomes" id="UP000283329"/>
    </source>
</evidence>
<dbReference type="FunFam" id="2.60.40.10:FF:000791">
    <property type="entry name" value="Two-component system sensor histidine kinase/response regulator"/>
    <property type="match status" value="1"/>
</dbReference>
<dbReference type="SMART" id="SM00387">
    <property type="entry name" value="HATPase_c"/>
    <property type="match status" value="1"/>
</dbReference>
<protein>
    <recommendedName>
        <fullName evidence="2">histidine kinase</fullName>
        <ecNumber evidence="2">2.7.13.3</ecNumber>
    </recommendedName>
</protein>
<dbReference type="InterPro" id="IPR011123">
    <property type="entry name" value="Y_Y_Y"/>
</dbReference>
<dbReference type="PRINTS" id="PR00344">
    <property type="entry name" value="BCTRLSENSOR"/>
</dbReference>
<keyword evidence="3 7" id="KW-0597">Phosphoprotein</keyword>
<dbReference type="CDD" id="cd17574">
    <property type="entry name" value="REC_OmpR"/>
    <property type="match status" value="1"/>
</dbReference>
<comment type="catalytic activity">
    <reaction evidence="1">
        <text>ATP + protein L-histidine = ADP + protein N-phospho-L-histidine.</text>
        <dbReference type="EC" id="2.7.13.3"/>
    </reaction>
</comment>
<dbReference type="EMBL" id="QRJR01000031">
    <property type="protein sequence ID" value="RHH40859.1"/>
    <property type="molecule type" value="Genomic_DNA"/>
</dbReference>
<dbReference type="InterPro" id="IPR018062">
    <property type="entry name" value="HTH_AraC-typ_CS"/>
</dbReference>
<evidence type="ECO:0000256" key="6">
    <source>
        <dbReference type="ARBA" id="ARBA00023163"/>
    </source>
</evidence>
<dbReference type="InterPro" id="IPR013783">
    <property type="entry name" value="Ig-like_fold"/>
</dbReference>
<dbReference type="SMART" id="SM00448">
    <property type="entry name" value="REC"/>
    <property type="match status" value="1"/>
</dbReference>
<dbReference type="Pfam" id="PF00072">
    <property type="entry name" value="Response_reg"/>
    <property type="match status" value="1"/>
</dbReference>
<dbReference type="InterPro" id="IPR003661">
    <property type="entry name" value="HisK_dim/P_dom"/>
</dbReference>
<evidence type="ECO:0000259" key="10">
    <source>
        <dbReference type="PROSITE" id="PS50109"/>
    </source>
</evidence>
<dbReference type="Pfam" id="PF07495">
    <property type="entry name" value="Y_Y_Y"/>
    <property type="match status" value="1"/>
</dbReference>
<dbReference type="InterPro" id="IPR001789">
    <property type="entry name" value="Sig_transdc_resp-reg_receiver"/>
</dbReference>
<dbReference type="EMBL" id="JAQQPO010000033">
    <property type="protein sequence ID" value="MDC7960912.1"/>
    <property type="molecule type" value="Genomic_DNA"/>
</dbReference>
<dbReference type="InterPro" id="IPR011047">
    <property type="entry name" value="Quinoprotein_ADH-like_sf"/>
</dbReference>
<dbReference type="SMART" id="SM00388">
    <property type="entry name" value="HisKA"/>
    <property type="match status" value="1"/>
</dbReference>
<dbReference type="SUPFAM" id="SSF50998">
    <property type="entry name" value="Quinoprotein alcohol dehydrogenase-like"/>
    <property type="match status" value="1"/>
</dbReference>
<keyword evidence="4" id="KW-0805">Transcription regulation</keyword>
<reference evidence="13 14" key="1">
    <citation type="submission" date="2018-08" db="EMBL/GenBank/DDBJ databases">
        <title>A genome reference for cultivated species of the human gut microbiota.</title>
        <authorList>
            <person name="Zou Y."/>
            <person name="Xue W."/>
            <person name="Luo G."/>
        </authorList>
    </citation>
    <scope>NUCLEOTIDE SEQUENCE [LARGE SCALE GENOMIC DNA]</scope>
    <source>
        <strain evidence="13 14">AM17-48</strain>
    </source>
</reference>
<dbReference type="InterPro" id="IPR005467">
    <property type="entry name" value="His_kinase_dom"/>
</dbReference>
<dbReference type="PROSITE" id="PS50110">
    <property type="entry name" value="RESPONSE_REGULATORY"/>
    <property type="match status" value="1"/>
</dbReference>
<dbReference type="CDD" id="cd00075">
    <property type="entry name" value="HATPase"/>
    <property type="match status" value="1"/>
</dbReference>
<dbReference type="Pfam" id="PF12833">
    <property type="entry name" value="HTH_18"/>
    <property type="match status" value="1"/>
</dbReference>
<feature type="domain" description="Response regulatory" evidence="11">
    <location>
        <begin position="1146"/>
        <end position="1261"/>
    </location>
</feature>
<keyword evidence="8" id="KW-1133">Transmembrane helix</keyword>
<feature type="domain" description="HTH araC/xylS-type" evidence="9">
    <location>
        <begin position="1293"/>
        <end position="1392"/>
    </location>
</feature>
<dbReference type="InterPro" id="IPR018060">
    <property type="entry name" value="HTH_AraC"/>
</dbReference>
<dbReference type="PROSITE" id="PS01124">
    <property type="entry name" value="HTH_ARAC_FAMILY_2"/>
    <property type="match status" value="1"/>
</dbReference>
<evidence type="ECO:0000256" key="3">
    <source>
        <dbReference type="ARBA" id="ARBA00022553"/>
    </source>
</evidence>
<dbReference type="PROSITE" id="PS00041">
    <property type="entry name" value="HTH_ARAC_FAMILY_1"/>
    <property type="match status" value="1"/>
</dbReference>
<dbReference type="SUPFAM" id="SSF46689">
    <property type="entry name" value="Homeodomain-like"/>
    <property type="match status" value="1"/>
</dbReference>
<dbReference type="Gene3D" id="1.10.10.60">
    <property type="entry name" value="Homeodomain-like"/>
    <property type="match status" value="1"/>
</dbReference>